<evidence type="ECO:0000313" key="2">
    <source>
        <dbReference type="EMBL" id="GAA1767177.1"/>
    </source>
</evidence>
<comment type="caution">
    <text evidence="2">The sequence shown here is derived from an EMBL/GenBank/DDBJ whole genome shotgun (WGS) entry which is preliminary data.</text>
</comment>
<organism evidence="2 3">
    <name type="scientific">Nostocoides vanveenii</name>
    <dbReference type="NCBI Taxonomy" id="330835"/>
    <lineage>
        <taxon>Bacteria</taxon>
        <taxon>Bacillati</taxon>
        <taxon>Actinomycetota</taxon>
        <taxon>Actinomycetes</taxon>
        <taxon>Micrococcales</taxon>
        <taxon>Intrasporangiaceae</taxon>
        <taxon>Nostocoides</taxon>
    </lineage>
</organism>
<name>A0ABP4X3N4_9MICO</name>
<feature type="compositionally biased region" description="Low complexity" evidence="1">
    <location>
        <begin position="29"/>
        <end position="48"/>
    </location>
</feature>
<protein>
    <submittedName>
        <fullName evidence="2">Uncharacterized protein</fullName>
    </submittedName>
</protein>
<dbReference type="EMBL" id="BAAAPN010000057">
    <property type="protein sequence ID" value="GAA1767177.1"/>
    <property type="molecule type" value="Genomic_DNA"/>
</dbReference>
<accession>A0ABP4X3N4</accession>
<keyword evidence="3" id="KW-1185">Reference proteome</keyword>
<sequence length="281" mass="29776">MPAALAVLAVAVTGCEAGGTPVPPTRSETSAVHAPTASTPAATSEPVASLPPAMTRDDLAAYLAFFARNGPAAMKESAAPPYRIGALDRVFTGELREAARFKSVFYRTKGYREEGEHTISGRGPIFTLPKSRGRNAALVLLSYRSGAKGAGGPEKDLMLLVQDTGKSTWRLASMTEIPYLDQLPTPTATPSVPTRAQERAARAFVGTVVRYLERGTIPRGTKLGVAPYEWRQRIQRARIGGDYTVDIALMDTGVTGVGPGTPITVIPVQGGIVGWPSSSRR</sequence>
<feature type="region of interest" description="Disordered" evidence="1">
    <location>
        <begin position="17"/>
        <end position="50"/>
    </location>
</feature>
<proteinExistence type="predicted"/>
<reference evidence="3" key="1">
    <citation type="journal article" date="2019" name="Int. J. Syst. Evol. Microbiol.">
        <title>The Global Catalogue of Microorganisms (GCM) 10K type strain sequencing project: providing services to taxonomists for standard genome sequencing and annotation.</title>
        <authorList>
            <consortium name="The Broad Institute Genomics Platform"/>
            <consortium name="The Broad Institute Genome Sequencing Center for Infectious Disease"/>
            <person name="Wu L."/>
            <person name="Ma J."/>
        </authorList>
    </citation>
    <scope>NUCLEOTIDE SEQUENCE [LARGE SCALE GENOMIC DNA]</scope>
    <source>
        <strain evidence="3">JCM 15591</strain>
    </source>
</reference>
<gene>
    <name evidence="2" type="ORF">GCM10009810_27390</name>
</gene>
<dbReference type="Proteomes" id="UP001501475">
    <property type="component" value="Unassembled WGS sequence"/>
</dbReference>
<evidence type="ECO:0000256" key="1">
    <source>
        <dbReference type="SAM" id="MobiDB-lite"/>
    </source>
</evidence>
<evidence type="ECO:0000313" key="3">
    <source>
        <dbReference type="Proteomes" id="UP001501475"/>
    </source>
</evidence>